<organism evidence="2 4">
    <name type="scientific">Aquitalea magnusonii</name>
    <dbReference type="NCBI Taxonomy" id="332411"/>
    <lineage>
        <taxon>Bacteria</taxon>
        <taxon>Pseudomonadati</taxon>
        <taxon>Pseudomonadota</taxon>
        <taxon>Betaproteobacteria</taxon>
        <taxon>Neisseriales</taxon>
        <taxon>Chromobacteriaceae</taxon>
        <taxon>Aquitalea</taxon>
    </lineage>
</organism>
<proteinExistence type="predicted"/>
<reference evidence="4" key="4">
    <citation type="journal article" date="2017" name="Plant Physiol. Biochem.">
        <title>Differential oxidative and antioxidative response of duckweed Lemna minor toward plant growth promoting/inhibiting bacteria.</title>
        <authorList>
            <person name="Ishizawa H."/>
            <person name="Kuroda M."/>
            <person name="Morikawa M."/>
            <person name="Ike M."/>
        </authorList>
    </citation>
    <scope>NUCLEOTIDE SEQUENCE [LARGE SCALE GENOMIC DNA]</scope>
    <source>
        <strain evidence="4">H3</strain>
    </source>
</reference>
<evidence type="ECO:0000313" key="4">
    <source>
        <dbReference type="Proteomes" id="UP000198290"/>
    </source>
</evidence>
<evidence type="ECO:0000313" key="2">
    <source>
        <dbReference type="EMBL" id="BBF85242.1"/>
    </source>
</evidence>
<feature type="region of interest" description="Disordered" evidence="1">
    <location>
        <begin position="270"/>
        <end position="298"/>
    </location>
</feature>
<reference evidence="2" key="1">
    <citation type="journal article" date="2017" name="Biotechnol Biofuels 10">
        <title>Evaluation of environmental bacterial communities as a factor affecting the growth of duckweed Lemna minor.</title>
        <authorList>
            <person name="Ishizawa H."/>
            <person name="Kuroda M."/>
            <person name="Morikawa M."/>
            <person name="Ike M."/>
        </authorList>
    </citation>
    <scope>NUCLEOTIDE SEQUENCE [LARGE SCALE GENOMIC DNA]</scope>
    <source>
        <strain evidence="2">H3</strain>
    </source>
</reference>
<dbReference type="KEGG" id="amah:DLM_3509"/>
<reference evidence="2" key="5">
    <citation type="journal article" date="2017" name="Plant Physiol. Biochem. 118">
        <title>Differential oxidative and antioxidative response of duckweed Lemna minor toward plant growth promoting/inhibiting bacteria.</title>
        <authorList>
            <person name="Ishizawa H."/>
            <person name="Kuroda M."/>
            <person name="Morikawa M."/>
            <person name="Ike M."/>
        </authorList>
    </citation>
    <scope>NUCLEOTIDE SEQUENCE [LARGE SCALE GENOMIC DNA]</scope>
    <source>
        <strain evidence="2">H3</strain>
    </source>
</reference>
<keyword evidence="4" id="KW-1185">Reference proteome</keyword>
<dbReference type="KEGG" id="amah:DLM_1623"/>
<dbReference type="EMBL" id="AP018823">
    <property type="protein sequence ID" value="BBF85242.1"/>
    <property type="molecule type" value="Genomic_DNA"/>
</dbReference>
<dbReference type="Proteomes" id="UP000198290">
    <property type="component" value="Chromosome"/>
</dbReference>
<sequence>MIKGLTITPPVIGRISIGKLVQKQERWLPEKDDSFSLTTQVQSRDGWLLHPLHQALSEQAQNGKIRAIPIQLLFNDSELNLRAEYSAFDRNNGRPVCVGNGETARRVTSQGMEEIGCAGPDRCPLAKELGCKLYGRLNVQVEGQQDELGSFIFRTTGYNSVRTLAARLKYYEAASGGNTKHLPLLLRLRAKSTTQSHRTPVYYVDLTLRDGQTLAEAVSTARKVADEQLEAGIDTAELEQAARQLLQNGQFEDTEEEVPLLLEEFYPAVEGAGEPEEKPKAMSRPTRLSSKLGTVKTA</sequence>
<evidence type="ECO:0000256" key="1">
    <source>
        <dbReference type="SAM" id="MobiDB-lite"/>
    </source>
</evidence>
<protein>
    <recommendedName>
        <fullName evidence="5">Hydrolase or metal-binding protein</fullName>
    </recommendedName>
</protein>
<reference evidence="4" key="2">
    <citation type="journal article" date="2017" name="Biotechnol. Biofuels">
        <title>Evaluation of environmental bacterial communities as a factor affecting the growth of duckweed Lemna minor.</title>
        <authorList>
            <person name="Ishizawa H."/>
            <person name="Kuroda M."/>
            <person name="Morikawa M."/>
            <person name="Ike M."/>
        </authorList>
    </citation>
    <scope>NUCLEOTIDE SEQUENCE [LARGE SCALE GENOMIC DNA]</scope>
    <source>
        <strain evidence="4">H3</strain>
    </source>
</reference>
<evidence type="ECO:0008006" key="5">
    <source>
        <dbReference type="Google" id="ProtNLM"/>
    </source>
</evidence>
<dbReference type="EMBL" id="AP018823">
    <property type="protein sequence ID" value="BBF87095.1"/>
    <property type="molecule type" value="Genomic_DNA"/>
</dbReference>
<dbReference type="AlphaFoldDB" id="A0A3G9GGL5"/>
<dbReference type="RefSeq" id="WP_089084125.1">
    <property type="nucleotide sequence ID" value="NZ_AP018823.1"/>
</dbReference>
<accession>A0A3G9GGL5</accession>
<reference evidence="2 4" key="3">
    <citation type="journal article" date="2017" name="Genome Announc.">
        <title>Draft genome sequence of Aquitalea magnusonii strain H3, a plant growth-promoting bacterium of duckweed Lemna minor.</title>
        <authorList>
            <person name="Ishizawa H."/>
            <person name="Kuroda M."/>
            <person name="Ike M."/>
        </authorList>
    </citation>
    <scope>NUCLEOTIDE SEQUENCE [LARGE SCALE GENOMIC DNA]</scope>
    <source>
        <strain evidence="2 4">H3</strain>
    </source>
</reference>
<dbReference type="Pfam" id="PF18897">
    <property type="entry name" value="Gp3-like"/>
    <property type="match status" value="1"/>
</dbReference>
<dbReference type="InterPro" id="IPR043991">
    <property type="entry name" value="Gp3-like"/>
</dbReference>
<dbReference type="OrthoDB" id="8585509at2"/>
<evidence type="ECO:0000313" key="3">
    <source>
        <dbReference type="EMBL" id="BBF87095.1"/>
    </source>
</evidence>
<feature type="compositionally biased region" description="Polar residues" evidence="1">
    <location>
        <begin position="286"/>
        <end position="298"/>
    </location>
</feature>
<name>A0A3G9GGL5_9NEIS</name>
<gene>
    <name evidence="2" type="ORF">DLM_1623</name>
    <name evidence="3" type="ORF">DLM_3509</name>
</gene>